<evidence type="ECO:0000313" key="1">
    <source>
        <dbReference type="EMBL" id="KNC28097.1"/>
    </source>
</evidence>
<keyword evidence="2" id="KW-1185">Reference proteome</keyword>
<protein>
    <submittedName>
        <fullName evidence="1">Uncharacterized protein</fullName>
    </submittedName>
</protein>
<dbReference type="Proteomes" id="UP000037069">
    <property type="component" value="Unassembled WGS sequence"/>
</dbReference>
<accession>A0A0L0C773</accession>
<organism evidence="1 2">
    <name type="scientific">Lucilia cuprina</name>
    <name type="common">Green bottle fly</name>
    <name type="synonym">Australian sheep blowfly</name>
    <dbReference type="NCBI Taxonomy" id="7375"/>
    <lineage>
        <taxon>Eukaryota</taxon>
        <taxon>Metazoa</taxon>
        <taxon>Ecdysozoa</taxon>
        <taxon>Arthropoda</taxon>
        <taxon>Hexapoda</taxon>
        <taxon>Insecta</taxon>
        <taxon>Pterygota</taxon>
        <taxon>Neoptera</taxon>
        <taxon>Endopterygota</taxon>
        <taxon>Diptera</taxon>
        <taxon>Brachycera</taxon>
        <taxon>Muscomorpha</taxon>
        <taxon>Oestroidea</taxon>
        <taxon>Calliphoridae</taxon>
        <taxon>Luciliinae</taxon>
        <taxon>Lucilia</taxon>
    </lineage>
</organism>
<reference evidence="1 2" key="1">
    <citation type="journal article" date="2015" name="Nat. Commun.">
        <title>Lucilia cuprina genome unlocks parasitic fly biology to underpin future interventions.</title>
        <authorList>
            <person name="Anstead C.A."/>
            <person name="Korhonen P.K."/>
            <person name="Young N.D."/>
            <person name="Hall R.S."/>
            <person name="Jex A.R."/>
            <person name="Murali S.C."/>
            <person name="Hughes D.S."/>
            <person name="Lee S.F."/>
            <person name="Perry T."/>
            <person name="Stroehlein A.J."/>
            <person name="Ansell B.R."/>
            <person name="Breugelmans B."/>
            <person name="Hofmann A."/>
            <person name="Qu J."/>
            <person name="Dugan S."/>
            <person name="Lee S.L."/>
            <person name="Chao H."/>
            <person name="Dinh H."/>
            <person name="Han Y."/>
            <person name="Doddapaneni H.V."/>
            <person name="Worley K.C."/>
            <person name="Muzny D.M."/>
            <person name="Ioannidis P."/>
            <person name="Waterhouse R.M."/>
            <person name="Zdobnov E.M."/>
            <person name="James P.J."/>
            <person name="Bagnall N.H."/>
            <person name="Kotze A.C."/>
            <person name="Gibbs R.A."/>
            <person name="Richards S."/>
            <person name="Batterham P."/>
            <person name="Gasser R.B."/>
        </authorList>
    </citation>
    <scope>NUCLEOTIDE SEQUENCE [LARGE SCALE GENOMIC DNA]</scope>
    <source>
        <strain evidence="1 2">LS</strain>
        <tissue evidence="1">Full body</tissue>
    </source>
</reference>
<proteinExistence type="predicted"/>
<evidence type="ECO:0000313" key="2">
    <source>
        <dbReference type="Proteomes" id="UP000037069"/>
    </source>
</evidence>
<dbReference type="EMBL" id="JRES01000823">
    <property type="protein sequence ID" value="KNC28097.1"/>
    <property type="molecule type" value="Genomic_DNA"/>
</dbReference>
<comment type="caution">
    <text evidence="1">The sequence shown here is derived from an EMBL/GenBank/DDBJ whole genome shotgun (WGS) entry which is preliminary data.</text>
</comment>
<dbReference type="AlphaFoldDB" id="A0A0L0C773"/>
<gene>
    <name evidence="1" type="ORF">FF38_10584</name>
</gene>
<name>A0A0L0C773_LUCCU</name>
<sequence length="191" mass="20870">MYYYATQPLQFAGCPSSPHQSCNFVQHNPRADTYDIVFHGSSFSVSPISQFGLVQEQQEIDRYPLCFSLRVPFCATRCVTLTLYKKIGGQNPPFCVALSPVGSSIIAPPRAARISTSPSSSPKRANLIWLLVAPENPDPLRPIDSEKSILEGELSPPSLILLAAMFSLDKTFTCSIPSPLSPSSCSIVEKF</sequence>